<organism evidence="1">
    <name type="scientific">bioreactor metagenome</name>
    <dbReference type="NCBI Taxonomy" id="1076179"/>
    <lineage>
        <taxon>unclassified sequences</taxon>
        <taxon>metagenomes</taxon>
        <taxon>ecological metagenomes</taxon>
    </lineage>
</organism>
<gene>
    <name evidence="1" type="ORF">SDC9_116149</name>
</gene>
<comment type="caution">
    <text evidence="1">The sequence shown here is derived from an EMBL/GenBank/DDBJ whole genome shotgun (WGS) entry which is preliminary data.</text>
</comment>
<sequence>MSDLIKVVNDSFVKDMVVACVVAVLEVLEEALEE</sequence>
<accession>A0A645BVD1</accession>
<protein>
    <submittedName>
        <fullName evidence="1">Uncharacterized protein</fullName>
    </submittedName>
</protein>
<reference evidence="1" key="1">
    <citation type="submission" date="2019-08" db="EMBL/GenBank/DDBJ databases">
        <authorList>
            <person name="Kucharzyk K."/>
            <person name="Murdoch R.W."/>
            <person name="Higgins S."/>
            <person name="Loffler F."/>
        </authorList>
    </citation>
    <scope>NUCLEOTIDE SEQUENCE</scope>
</reference>
<dbReference type="AlphaFoldDB" id="A0A645BVD1"/>
<evidence type="ECO:0000313" key="1">
    <source>
        <dbReference type="EMBL" id="MPM69205.1"/>
    </source>
</evidence>
<name>A0A645BVD1_9ZZZZ</name>
<proteinExistence type="predicted"/>
<dbReference type="EMBL" id="VSSQ01022713">
    <property type="protein sequence ID" value="MPM69205.1"/>
    <property type="molecule type" value="Genomic_DNA"/>
</dbReference>